<reference evidence="2 3" key="1">
    <citation type="journal article" date="2011" name="J. Bacteriol.">
        <title>Complete genome sequence of the industrial strain Ketogulonicigenium vulgare WSH-001.</title>
        <authorList>
            <person name="Liu L."/>
            <person name="Li Y."/>
            <person name="Zhang J."/>
            <person name="Zhou Z."/>
            <person name="Liu J."/>
            <person name="Li X."/>
            <person name="Zhou J."/>
            <person name="Du G."/>
            <person name="Wang L."/>
            <person name="Chen J."/>
        </authorList>
    </citation>
    <scope>NUCLEOTIDE SEQUENCE [LARGE SCALE GENOMIC DNA]</scope>
    <source>
        <strain evidence="2 3">WSH-001</strain>
    </source>
</reference>
<dbReference type="KEGG" id="kvl:KVU_0626"/>
<dbReference type="AlphaFoldDB" id="F9Y429"/>
<keyword evidence="1" id="KW-0732">Signal</keyword>
<organism evidence="2 3">
    <name type="scientific">Ketogulonicigenium vulgare (strain WSH-001)</name>
    <dbReference type="NCBI Taxonomy" id="759362"/>
    <lineage>
        <taxon>Bacteria</taxon>
        <taxon>Pseudomonadati</taxon>
        <taxon>Pseudomonadota</taxon>
        <taxon>Alphaproteobacteria</taxon>
        <taxon>Rhodobacterales</taxon>
        <taxon>Roseobacteraceae</taxon>
        <taxon>Ketogulonicigenium</taxon>
    </lineage>
</organism>
<dbReference type="eggNOG" id="ENOG50307R7">
    <property type="taxonomic scope" value="Bacteria"/>
</dbReference>
<dbReference type="EMBL" id="CP002018">
    <property type="protein sequence ID" value="AEM40465.1"/>
    <property type="molecule type" value="Genomic_DNA"/>
</dbReference>
<feature type="chain" id="PRO_5003395683" description="Transporter" evidence="1">
    <location>
        <begin position="18"/>
        <end position="225"/>
    </location>
</feature>
<evidence type="ECO:0000313" key="3">
    <source>
        <dbReference type="Proteomes" id="UP000000692"/>
    </source>
</evidence>
<dbReference type="OrthoDB" id="7857490at2"/>
<evidence type="ECO:0000313" key="2">
    <source>
        <dbReference type="EMBL" id="AEM40465.1"/>
    </source>
</evidence>
<dbReference type="Proteomes" id="UP000000692">
    <property type="component" value="Chromosome"/>
</dbReference>
<evidence type="ECO:0000256" key="1">
    <source>
        <dbReference type="SAM" id="SignalP"/>
    </source>
</evidence>
<keyword evidence="3" id="KW-1185">Reference proteome</keyword>
<evidence type="ECO:0008006" key="4">
    <source>
        <dbReference type="Google" id="ProtNLM"/>
    </source>
</evidence>
<dbReference type="HOGENOM" id="CLU_085059_0_0_5"/>
<accession>F9Y429</accession>
<sequence>MRIIPLAFLIATYGAAAQGGAWPRAEGETFTTVGANVALFSAVRPVHYDPTYYVEFGATGWLTVGADGFQADRGTARSDYLFARVPVLQDAAGHQLAVSLAYGQIYTDMYTAPMGRIALHWGYGLQQGWLSADAIYEGRLGSGDDLPDLVQSKVEVTWGHTFTDTPWMSSLSMQMGEGISGDFYAKVMSAGGYAVTEAITLRASVTQALTGDRGAALGLDAWLTF</sequence>
<proteinExistence type="predicted"/>
<gene>
    <name evidence="2" type="ordered locus">KVU_0626</name>
</gene>
<name>F9Y429_KETVW</name>
<feature type="signal peptide" evidence="1">
    <location>
        <begin position="1"/>
        <end position="17"/>
    </location>
</feature>
<protein>
    <recommendedName>
        <fullName evidence="4">Transporter</fullName>
    </recommendedName>
</protein>